<organism evidence="1 2">
    <name type="scientific">Elysia crispata</name>
    <name type="common">lettuce slug</name>
    <dbReference type="NCBI Taxonomy" id="231223"/>
    <lineage>
        <taxon>Eukaryota</taxon>
        <taxon>Metazoa</taxon>
        <taxon>Spiralia</taxon>
        <taxon>Lophotrochozoa</taxon>
        <taxon>Mollusca</taxon>
        <taxon>Gastropoda</taxon>
        <taxon>Heterobranchia</taxon>
        <taxon>Euthyneura</taxon>
        <taxon>Panpulmonata</taxon>
        <taxon>Sacoglossa</taxon>
        <taxon>Placobranchoidea</taxon>
        <taxon>Plakobranchidae</taxon>
        <taxon>Elysia</taxon>
    </lineage>
</organism>
<evidence type="ECO:0000313" key="2">
    <source>
        <dbReference type="Proteomes" id="UP001283361"/>
    </source>
</evidence>
<dbReference type="AlphaFoldDB" id="A0AAE1EAY5"/>
<keyword evidence="2" id="KW-1185">Reference proteome</keyword>
<evidence type="ECO:0000313" key="1">
    <source>
        <dbReference type="EMBL" id="KAK3800776.1"/>
    </source>
</evidence>
<comment type="caution">
    <text evidence="1">The sequence shown here is derived from an EMBL/GenBank/DDBJ whole genome shotgun (WGS) entry which is preliminary data.</text>
</comment>
<reference evidence="1" key="1">
    <citation type="journal article" date="2023" name="G3 (Bethesda)">
        <title>A reference genome for the long-term kleptoplast-retaining sea slug Elysia crispata morphotype clarki.</title>
        <authorList>
            <person name="Eastman K.E."/>
            <person name="Pendleton A.L."/>
            <person name="Shaikh M.A."/>
            <person name="Suttiyut T."/>
            <person name="Ogas R."/>
            <person name="Tomko P."/>
            <person name="Gavelis G."/>
            <person name="Widhalm J.R."/>
            <person name="Wisecaver J.H."/>
        </authorList>
    </citation>
    <scope>NUCLEOTIDE SEQUENCE</scope>
    <source>
        <strain evidence="1">ECLA1</strain>
    </source>
</reference>
<sequence length="94" mass="10254">MERKACYTGPARSLRSECSAVQRRQRPGRVGSISVRHRSAEVLASACLDLLLSFTWTRFCQSDVPSGHHGVAPRLATWFDTVAGQPHASASVLC</sequence>
<proteinExistence type="predicted"/>
<accession>A0AAE1EAY5</accession>
<name>A0AAE1EAY5_9GAST</name>
<gene>
    <name evidence="1" type="ORF">RRG08_003180</name>
</gene>
<protein>
    <submittedName>
        <fullName evidence="1">Uncharacterized protein</fullName>
    </submittedName>
</protein>
<dbReference type="Proteomes" id="UP001283361">
    <property type="component" value="Unassembled WGS sequence"/>
</dbReference>
<dbReference type="EMBL" id="JAWDGP010000422">
    <property type="protein sequence ID" value="KAK3800776.1"/>
    <property type="molecule type" value="Genomic_DNA"/>
</dbReference>